<keyword evidence="9" id="KW-1185">Reference proteome</keyword>
<evidence type="ECO:0000256" key="1">
    <source>
        <dbReference type="ARBA" id="ARBA00001947"/>
    </source>
</evidence>
<protein>
    <submittedName>
        <fullName evidence="8">Theronine dehydrogenase-like Zn-dependent dehydrogenase</fullName>
        <ecNumber evidence="8">1.1.1.1</ecNumber>
        <ecNumber evidence="8">1.1.1.284</ecNumber>
    </submittedName>
</protein>
<dbReference type="EC" id="1.1.1.284" evidence="8"/>
<dbReference type="OrthoDB" id="9358at2157"/>
<dbReference type="GO" id="GO:0004022">
    <property type="term" value="F:alcohol dehydrogenase (NAD+) activity"/>
    <property type="evidence" value="ECO:0007669"/>
    <property type="project" value="UniProtKB-EC"/>
</dbReference>
<evidence type="ECO:0000256" key="5">
    <source>
        <dbReference type="RuleBase" id="RU361277"/>
    </source>
</evidence>
<evidence type="ECO:0000313" key="8">
    <source>
        <dbReference type="EMBL" id="AIF82748.1"/>
    </source>
</evidence>
<dbReference type="EMBL" id="CP007174">
    <property type="protein sequence ID" value="AIF82748.1"/>
    <property type="molecule type" value="Genomic_DNA"/>
</dbReference>
<evidence type="ECO:0000313" key="9">
    <source>
        <dbReference type="Proteomes" id="UP000028194"/>
    </source>
</evidence>
<dbReference type="InterPro" id="IPR002328">
    <property type="entry name" value="ADH_Zn_CS"/>
</dbReference>
<evidence type="ECO:0000259" key="6">
    <source>
        <dbReference type="Pfam" id="PF00107"/>
    </source>
</evidence>
<dbReference type="HOGENOM" id="CLU_026673_11_3_2"/>
<dbReference type="SUPFAM" id="SSF50129">
    <property type="entry name" value="GroES-like"/>
    <property type="match status" value="1"/>
</dbReference>
<dbReference type="Gene3D" id="3.90.180.10">
    <property type="entry name" value="Medium-chain alcohol dehydrogenases, catalytic domain"/>
    <property type="match status" value="1"/>
</dbReference>
<dbReference type="Proteomes" id="UP000028194">
    <property type="component" value="Chromosome"/>
</dbReference>
<feature type="domain" description="Alcohol dehydrogenase-like N-terminal" evidence="7">
    <location>
        <begin position="27"/>
        <end position="145"/>
    </location>
</feature>
<accession>A0A075MNG0</accession>
<dbReference type="InterPro" id="IPR036291">
    <property type="entry name" value="NAD(P)-bd_dom_sf"/>
</dbReference>
<organism evidence="8 9">
    <name type="scientific">Candidatus Nitrososphaera evergladensis SR1</name>
    <dbReference type="NCBI Taxonomy" id="1459636"/>
    <lineage>
        <taxon>Archaea</taxon>
        <taxon>Nitrososphaerota</taxon>
        <taxon>Nitrososphaeria</taxon>
        <taxon>Nitrososphaerales</taxon>
        <taxon>Nitrososphaeraceae</taxon>
        <taxon>Nitrososphaera</taxon>
    </lineage>
</organism>
<dbReference type="GO" id="GO:0051903">
    <property type="term" value="F:S-(hydroxymethyl)glutathione dehydrogenase [NAD(P)+] activity"/>
    <property type="evidence" value="ECO:0007669"/>
    <property type="project" value="UniProtKB-EC"/>
</dbReference>
<proteinExistence type="inferred from homology"/>
<feature type="domain" description="Alcohol dehydrogenase-like C-terminal" evidence="6">
    <location>
        <begin position="188"/>
        <end position="255"/>
    </location>
</feature>
<sequence length="375" mass="41655">MRAVVYHGPKDVQIDDDRPKPRIEHSEDIILKITKTAICGSDLHLYHGNIKGMEPGQVLGHEFAGIVEQVGDRVEEVKQGDRVVVPFNINCGRCWYCRHGLWSQCDRSNPQGELGAVFGYGQNMGGYDGGQAEYVRVPYANTVPLKIPENLSEEQALFLSDVFCTGYFGADMANVQPGDDVAVFGAGPVGYFAVVSAFLRGAARVFAIDHWPARLDKAKKAGAEPINFDQEDPISKIKQETKCRGAICIDAVGYEAVGHHLHDNSANPAYIPQDSLQVINWIVQAAKKFTTVGIPGVYLTEYADFPLGQFFQRELQIKMGQCPVKKYNEQLLHLIEVGRVDPTQLISHRMKLDEAPKAYDMFDKKEDVTKVVMTP</sequence>
<dbReference type="Pfam" id="PF00107">
    <property type="entry name" value="ADH_zinc_N"/>
    <property type="match status" value="1"/>
</dbReference>
<dbReference type="Pfam" id="PF08240">
    <property type="entry name" value="ADH_N"/>
    <property type="match status" value="1"/>
</dbReference>
<dbReference type="InterPro" id="IPR013149">
    <property type="entry name" value="ADH-like_C"/>
</dbReference>
<evidence type="ECO:0000259" key="7">
    <source>
        <dbReference type="Pfam" id="PF08240"/>
    </source>
</evidence>
<keyword evidence="4 8" id="KW-0560">Oxidoreductase</keyword>
<dbReference type="PANTHER" id="PTHR42813:SF2">
    <property type="entry name" value="DEHYDROGENASE, ZINC-CONTAINING, PUTATIVE (AFU_ORTHOLOGUE AFUA_2G02810)-RELATED"/>
    <property type="match status" value="1"/>
</dbReference>
<name>A0A075MNG0_9ARCH</name>
<keyword evidence="3 5" id="KW-0862">Zinc</keyword>
<dbReference type="GeneID" id="41596527"/>
<dbReference type="InterPro" id="IPR013154">
    <property type="entry name" value="ADH-like_N"/>
</dbReference>
<dbReference type="EC" id="1.1.1.1" evidence="8"/>
<dbReference type="CDD" id="cd08283">
    <property type="entry name" value="FDH_like_1"/>
    <property type="match status" value="1"/>
</dbReference>
<dbReference type="STRING" id="1459636.NTE_00668"/>
<dbReference type="Gene3D" id="3.40.50.720">
    <property type="entry name" value="NAD(P)-binding Rossmann-like Domain"/>
    <property type="match status" value="1"/>
</dbReference>
<dbReference type="InterPro" id="IPR011032">
    <property type="entry name" value="GroES-like_sf"/>
</dbReference>
<reference evidence="8 9" key="1">
    <citation type="journal article" date="2014" name="PLoS ONE">
        <title>Genome Sequence of Candidatus Nitrososphaera evergladensis from Group I.1b Enriched from Everglades Soil Reveals Novel Genomic Features of the Ammonia-Oxidizing Archaea.</title>
        <authorList>
            <person name="Zhalnina K.V."/>
            <person name="Dias R."/>
            <person name="Leonard M.T."/>
            <person name="Dorr de Quadros P."/>
            <person name="Camargo F.A."/>
            <person name="Drew J.C."/>
            <person name="Farmerie W.G."/>
            <person name="Daroub S.H."/>
            <person name="Triplett E.W."/>
        </authorList>
    </citation>
    <scope>NUCLEOTIDE SEQUENCE [LARGE SCALE GENOMIC DNA]</scope>
    <source>
        <strain evidence="8 9">SR1</strain>
    </source>
</reference>
<evidence type="ECO:0000256" key="3">
    <source>
        <dbReference type="ARBA" id="ARBA00022833"/>
    </source>
</evidence>
<dbReference type="KEGG" id="nev:NTE_00668"/>
<comment type="similarity">
    <text evidence="5">Belongs to the zinc-containing alcohol dehydrogenase family.</text>
</comment>
<dbReference type="SUPFAM" id="SSF51735">
    <property type="entry name" value="NAD(P)-binding Rossmann-fold domains"/>
    <property type="match status" value="1"/>
</dbReference>
<keyword evidence="2 5" id="KW-0479">Metal-binding</keyword>
<comment type="cofactor">
    <cofactor evidence="1 5">
        <name>Zn(2+)</name>
        <dbReference type="ChEBI" id="CHEBI:29105"/>
    </cofactor>
</comment>
<dbReference type="PANTHER" id="PTHR42813">
    <property type="entry name" value="ZINC-TYPE ALCOHOL DEHYDROGENASE-LIKE"/>
    <property type="match status" value="1"/>
</dbReference>
<dbReference type="RefSeq" id="WP_148699656.1">
    <property type="nucleotide sequence ID" value="NZ_CP007174.1"/>
</dbReference>
<evidence type="ECO:0000256" key="2">
    <source>
        <dbReference type="ARBA" id="ARBA00022723"/>
    </source>
</evidence>
<dbReference type="eggNOG" id="arCOG01459">
    <property type="taxonomic scope" value="Archaea"/>
</dbReference>
<dbReference type="PROSITE" id="PS00059">
    <property type="entry name" value="ADH_ZINC"/>
    <property type="match status" value="1"/>
</dbReference>
<dbReference type="GO" id="GO:0008270">
    <property type="term" value="F:zinc ion binding"/>
    <property type="evidence" value="ECO:0007669"/>
    <property type="project" value="InterPro"/>
</dbReference>
<gene>
    <name evidence="8" type="ORF">NTE_00668</name>
</gene>
<dbReference type="AlphaFoldDB" id="A0A075MNG0"/>
<evidence type="ECO:0000256" key="4">
    <source>
        <dbReference type="ARBA" id="ARBA00023002"/>
    </source>
</evidence>